<dbReference type="RefSeq" id="XP_046003846.1">
    <property type="nucleotide sequence ID" value="XM_046151062.1"/>
</dbReference>
<proteinExistence type="predicted"/>
<feature type="transmembrane region" description="Helical" evidence="1">
    <location>
        <begin position="30"/>
        <end position="57"/>
    </location>
</feature>
<gene>
    <name evidence="2" type="ORF">B0I36DRAFT_258127</name>
</gene>
<feature type="transmembrane region" description="Helical" evidence="1">
    <location>
        <begin position="63"/>
        <end position="84"/>
    </location>
</feature>
<dbReference type="Proteomes" id="UP000756346">
    <property type="component" value="Unassembled WGS sequence"/>
</dbReference>
<evidence type="ECO:0000313" key="3">
    <source>
        <dbReference type="Proteomes" id="UP000756346"/>
    </source>
</evidence>
<keyword evidence="1" id="KW-1133">Transmembrane helix</keyword>
<feature type="transmembrane region" description="Helical" evidence="1">
    <location>
        <begin position="91"/>
        <end position="111"/>
    </location>
</feature>
<organism evidence="2 3">
    <name type="scientific">Microdochium trichocladiopsis</name>
    <dbReference type="NCBI Taxonomy" id="1682393"/>
    <lineage>
        <taxon>Eukaryota</taxon>
        <taxon>Fungi</taxon>
        <taxon>Dikarya</taxon>
        <taxon>Ascomycota</taxon>
        <taxon>Pezizomycotina</taxon>
        <taxon>Sordariomycetes</taxon>
        <taxon>Xylariomycetidae</taxon>
        <taxon>Xylariales</taxon>
        <taxon>Microdochiaceae</taxon>
        <taxon>Microdochium</taxon>
    </lineage>
</organism>
<protein>
    <recommendedName>
        <fullName evidence="4">Sodium/calcium exchanger membrane region domain-containing protein</fullName>
    </recommendedName>
</protein>
<dbReference type="AlphaFoldDB" id="A0A9P8XP85"/>
<dbReference type="EMBL" id="JAGTJQ010000020">
    <property type="protein sequence ID" value="KAH7009148.1"/>
    <property type="molecule type" value="Genomic_DNA"/>
</dbReference>
<dbReference type="OrthoDB" id="1699231at2759"/>
<sequence>FLELIVIPLALGIIDQVTIITKTKNQDISWLIDTAVVSSIRVSLFAFPIAVLTGVLISSTSVLAFDTFQAIMLAIAVLLVNYVLHSGKAFWIEGSMLISAYVLTAIVLWHYPIH</sequence>
<comment type="caution">
    <text evidence="2">The sequence shown here is derived from an EMBL/GenBank/DDBJ whole genome shotgun (WGS) entry which is preliminary data.</text>
</comment>
<keyword evidence="3" id="KW-1185">Reference proteome</keyword>
<name>A0A9P8XP85_9PEZI</name>
<keyword evidence="1" id="KW-0812">Transmembrane</keyword>
<feature type="non-terminal residue" evidence="2">
    <location>
        <position position="1"/>
    </location>
</feature>
<evidence type="ECO:0000256" key="1">
    <source>
        <dbReference type="SAM" id="Phobius"/>
    </source>
</evidence>
<reference evidence="2" key="1">
    <citation type="journal article" date="2021" name="Nat. Commun.">
        <title>Genetic determinants of endophytism in the Arabidopsis root mycobiome.</title>
        <authorList>
            <person name="Mesny F."/>
            <person name="Miyauchi S."/>
            <person name="Thiergart T."/>
            <person name="Pickel B."/>
            <person name="Atanasova L."/>
            <person name="Karlsson M."/>
            <person name="Huettel B."/>
            <person name="Barry K.W."/>
            <person name="Haridas S."/>
            <person name="Chen C."/>
            <person name="Bauer D."/>
            <person name="Andreopoulos W."/>
            <person name="Pangilinan J."/>
            <person name="LaButti K."/>
            <person name="Riley R."/>
            <person name="Lipzen A."/>
            <person name="Clum A."/>
            <person name="Drula E."/>
            <person name="Henrissat B."/>
            <person name="Kohler A."/>
            <person name="Grigoriev I.V."/>
            <person name="Martin F.M."/>
            <person name="Hacquard S."/>
        </authorList>
    </citation>
    <scope>NUCLEOTIDE SEQUENCE</scope>
    <source>
        <strain evidence="2">MPI-CAGE-CH-0230</strain>
    </source>
</reference>
<dbReference type="GeneID" id="70180608"/>
<evidence type="ECO:0000313" key="2">
    <source>
        <dbReference type="EMBL" id="KAH7009148.1"/>
    </source>
</evidence>
<keyword evidence="1" id="KW-0472">Membrane</keyword>
<evidence type="ECO:0008006" key="4">
    <source>
        <dbReference type="Google" id="ProtNLM"/>
    </source>
</evidence>
<accession>A0A9P8XP85</accession>